<gene>
    <name evidence="1" type="ORF">CONPUDRAFT_142093</name>
</gene>
<comment type="caution">
    <text evidence="1">The sequence shown here is derived from an EMBL/GenBank/DDBJ whole genome shotgun (WGS) entry which is preliminary data.</text>
</comment>
<dbReference type="Proteomes" id="UP000053558">
    <property type="component" value="Unassembled WGS sequence"/>
</dbReference>
<proteinExistence type="predicted"/>
<dbReference type="AlphaFoldDB" id="A0A5M3N2J1"/>
<sequence>MIETEDLTPPLTDAYRLPPELWLKVFNFATLGGTELEREFDTRVARDGLYDNDRVGHVSSLKRAQAARLNIALVCRTWYDLSVHHLYRSMRVTRPGNLIPLTNTLLKPLPITADETPRRLGELTQRLDIVLHFSCVKKGDDPPPDDSRPSLPEFLISLPRLTSLVLDCQLVSLPSPLPVASSEFYVPSSLIDDLCTHMSGLTSLEIRRLSLHWRDAERILRRIPDLRTLSGTYIGFPASFDSPGLSSPSIIPSLHTLSLKSMNHHTRVEPNCLPNLRHITLRDDRFLNDTRNESFLRSVGHTLDTVHCAIGDRKIQSRIWKIGRYCPNLQRLVLSIPERTFFDSQSFPLPLQLALPPITCLGLRTSASADSSDDVSYTHIWRSLRKIHRLAPSVGVVQFLNIDVCHGEALENVPSDLLHLKFEYYYRN</sequence>
<keyword evidence="2" id="KW-1185">Reference proteome</keyword>
<reference evidence="2" key="1">
    <citation type="journal article" date="2012" name="Science">
        <title>The Paleozoic origin of enzymatic lignin decomposition reconstructed from 31 fungal genomes.</title>
        <authorList>
            <person name="Floudas D."/>
            <person name="Binder M."/>
            <person name="Riley R."/>
            <person name="Barry K."/>
            <person name="Blanchette R.A."/>
            <person name="Henrissat B."/>
            <person name="Martinez A.T."/>
            <person name="Otillar R."/>
            <person name="Spatafora J.W."/>
            <person name="Yadav J.S."/>
            <person name="Aerts A."/>
            <person name="Benoit I."/>
            <person name="Boyd A."/>
            <person name="Carlson A."/>
            <person name="Copeland A."/>
            <person name="Coutinho P.M."/>
            <person name="de Vries R.P."/>
            <person name="Ferreira P."/>
            <person name="Findley K."/>
            <person name="Foster B."/>
            <person name="Gaskell J."/>
            <person name="Glotzer D."/>
            <person name="Gorecki P."/>
            <person name="Heitman J."/>
            <person name="Hesse C."/>
            <person name="Hori C."/>
            <person name="Igarashi K."/>
            <person name="Jurgens J.A."/>
            <person name="Kallen N."/>
            <person name="Kersten P."/>
            <person name="Kohler A."/>
            <person name="Kuees U."/>
            <person name="Kumar T.K.A."/>
            <person name="Kuo A."/>
            <person name="LaButti K."/>
            <person name="Larrondo L.F."/>
            <person name="Lindquist E."/>
            <person name="Ling A."/>
            <person name="Lombard V."/>
            <person name="Lucas S."/>
            <person name="Lundell T."/>
            <person name="Martin R."/>
            <person name="McLaughlin D.J."/>
            <person name="Morgenstern I."/>
            <person name="Morin E."/>
            <person name="Murat C."/>
            <person name="Nagy L.G."/>
            <person name="Nolan M."/>
            <person name="Ohm R.A."/>
            <person name="Patyshakuliyeva A."/>
            <person name="Rokas A."/>
            <person name="Ruiz-Duenas F.J."/>
            <person name="Sabat G."/>
            <person name="Salamov A."/>
            <person name="Samejima M."/>
            <person name="Schmutz J."/>
            <person name="Slot J.C."/>
            <person name="St John F."/>
            <person name="Stenlid J."/>
            <person name="Sun H."/>
            <person name="Sun S."/>
            <person name="Syed K."/>
            <person name="Tsang A."/>
            <person name="Wiebenga A."/>
            <person name="Young D."/>
            <person name="Pisabarro A."/>
            <person name="Eastwood D.C."/>
            <person name="Martin F."/>
            <person name="Cullen D."/>
            <person name="Grigoriev I.V."/>
            <person name="Hibbett D.S."/>
        </authorList>
    </citation>
    <scope>NUCLEOTIDE SEQUENCE [LARGE SCALE GENOMIC DNA]</scope>
    <source>
        <strain evidence="2">RWD-64-598 SS2</strain>
    </source>
</reference>
<dbReference type="GeneID" id="19201701"/>
<evidence type="ECO:0000313" key="2">
    <source>
        <dbReference type="Proteomes" id="UP000053558"/>
    </source>
</evidence>
<dbReference type="EMBL" id="JH711574">
    <property type="protein sequence ID" value="EIW85588.1"/>
    <property type="molecule type" value="Genomic_DNA"/>
</dbReference>
<organism evidence="1 2">
    <name type="scientific">Coniophora puteana (strain RWD-64-598)</name>
    <name type="common">Brown rot fungus</name>
    <dbReference type="NCBI Taxonomy" id="741705"/>
    <lineage>
        <taxon>Eukaryota</taxon>
        <taxon>Fungi</taxon>
        <taxon>Dikarya</taxon>
        <taxon>Basidiomycota</taxon>
        <taxon>Agaricomycotina</taxon>
        <taxon>Agaricomycetes</taxon>
        <taxon>Agaricomycetidae</taxon>
        <taxon>Boletales</taxon>
        <taxon>Coniophorineae</taxon>
        <taxon>Coniophoraceae</taxon>
        <taxon>Coniophora</taxon>
    </lineage>
</organism>
<dbReference type="SUPFAM" id="SSF52047">
    <property type="entry name" value="RNI-like"/>
    <property type="match status" value="1"/>
</dbReference>
<dbReference type="InterPro" id="IPR032675">
    <property type="entry name" value="LRR_dom_sf"/>
</dbReference>
<dbReference type="RefSeq" id="XP_007765029.1">
    <property type="nucleotide sequence ID" value="XM_007766839.1"/>
</dbReference>
<dbReference type="KEGG" id="cput:CONPUDRAFT_142093"/>
<dbReference type="Gene3D" id="3.80.10.10">
    <property type="entry name" value="Ribonuclease Inhibitor"/>
    <property type="match status" value="1"/>
</dbReference>
<evidence type="ECO:0000313" key="1">
    <source>
        <dbReference type="EMBL" id="EIW85588.1"/>
    </source>
</evidence>
<dbReference type="OrthoDB" id="3256525at2759"/>
<name>A0A5M3N2J1_CONPW</name>
<protein>
    <submittedName>
        <fullName evidence="1">Uncharacterized protein</fullName>
    </submittedName>
</protein>
<accession>A0A5M3N2J1</accession>